<sequence>MRALFFAALTMVALPTMAEKLTIERIFDGGNLAGAAPRGLEISPDGSRVTFLRARPDDQFQLDLWEYQLKDNKTRLLVDSKKLEPNGEQLSDAEKARRERERTAGLHGIVSYQWSPDGKQLLIPINGKLYVVALATPDAAPTQLDTGDNVIDPKISPKGRYVSYVRDQNLWVIDLTTGEAKQLTHDGGGTVHNGEAEFVAQEEMDRSTGYWWAPDDSAIAFERYDEAKVPVTKRTELFADHTDVVDQHYPAAGAANVAVKLGLVSPGGGQPRWIDLGKDADIYLTRVNWLPDGKRLTYQRMPRSQQKLDLRLVDAKTLAQRTLLTETSDTWINLNNDLTFLRDGKSFLWGSERSGYHHLYLYGLDGTLKHAVSEGDWPIDGLLAVNEHTGTVFVASNKDAVPEKQIYALKLDGSNAKAPARVSQGAGTHAATFAPDGSFYLDNFSSVDTPPQVSLHKADGSLVTWIEPNKLDEKHPFWPFRDSLIKPEFGTLKAADGQTLYYRLYKPAGFDPAKKYPVFDTYYGGPHAQMVSNLWGDYFNQYMANQGFVVFTLDNRGMARRGRQFENAIYQQLGAAEVDDQLVGIRWLKSQSWVDGKHVGVFGWSYGGYMTTMMLAKASDELAGGVAVAPVTNWRLYDTFYTERYLGRPQDNDAGYTRSSPMAWLDGLTSKLYLVHGMADDNVLFLNSTELMAELQKRGTQFQFMAYPGAKHGLNLPGQRSHVYHLIENFFQQQVKGAAAPVPVAPKPVVQPAAATTR</sequence>
<dbReference type="Proteomes" id="UP001549184">
    <property type="component" value="Unassembled WGS sequence"/>
</dbReference>
<proteinExistence type="predicted"/>
<dbReference type="RefSeq" id="WP_354015238.1">
    <property type="nucleotide sequence ID" value="NZ_JBEPMU010000005.1"/>
</dbReference>
<dbReference type="PANTHER" id="PTHR11731">
    <property type="entry name" value="PROTEASE FAMILY S9B,C DIPEPTIDYL-PEPTIDASE IV-RELATED"/>
    <property type="match status" value="1"/>
</dbReference>
<name>A0ABV2JYG7_9GAMM</name>
<evidence type="ECO:0000259" key="3">
    <source>
        <dbReference type="Pfam" id="PF00930"/>
    </source>
</evidence>
<dbReference type="EMBL" id="JBEPMU010000005">
    <property type="protein sequence ID" value="MET3653864.1"/>
    <property type="molecule type" value="Genomic_DNA"/>
</dbReference>
<feature type="chain" id="PRO_5046868659" evidence="1">
    <location>
        <begin position="19"/>
        <end position="758"/>
    </location>
</feature>
<dbReference type="InterPro" id="IPR002469">
    <property type="entry name" value="Peptidase_S9B_N"/>
</dbReference>
<dbReference type="EC" id="3.4.14.5" evidence="4"/>
<keyword evidence="1" id="KW-0732">Signal</keyword>
<dbReference type="GO" id="GO:0008239">
    <property type="term" value="F:dipeptidyl-peptidase activity"/>
    <property type="evidence" value="ECO:0007669"/>
    <property type="project" value="UniProtKB-EC"/>
</dbReference>
<dbReference type="Pfam" id="PF00930">
    <property type="entry name" value="DPPIV_N"/>
    <property type="match status" value="1"/>
</dbReference>
<dbReference type="SUPFAM" id="SSF53474">
    <property type="entry name" value="alpha/beta-Hydrolases"/>
    <property type="match status" value="1"/>
</dbReference>
<evidence type="ECO:0000313" key="5">
    <source>
        <dbReference type="Proteomes" id="UP001549184"/>
    </source>
</evidence>
<dbReference type="PANTHER" id="PTHR11731:SF193">
    <property type="entry name" value="DIPEPTIDYL PEPTIDASE 9"/>
    <property type="match status" value="1"/>
</dbReference>
<accession>A0ABV2JYG7</accession>
<keyword evidence="5" id="KW-1185">Reference proteome</keyword>
<feature type="signal peptide" evidence="1">
    <location>
        <begin position="1"/>
        <end position="18"/>
    </location>
</feature>
<comment type="caution">
    <text evidence="4">The sequence shown here is derived from an EMBL/GenBank/DDBJ whole genome shotgun (WGS) entry which is preliminary data.</text>
</comment>
<dbReference type="Pfam" id="PF00326">
    <property type="entry name" value="Peptidase_S9"/>
    <property type="match status" value="1"/>
</dbReference>
<reference evidence="4 5" key="1">
    <citation type="submission" date="2024-06" db="EMBL/GenBank/DDBJ databases">
        <title>Sorghum-associated microbial communities from plants grown in Nebraska, USA.</title>
        <authorList>
            <person name="Schachtman D."/>
        </authorList>
    </citation>
    <scope>NUCLEOTIDE SEQUENCE [LARGE SCALE GENOMIC DNA]</scope>
    <source>
        <strain evidence="4 5">1073</strain>
    </source>
</reference>
<dbReference type="SUPFAM" id="SSF82171">
    <property type="entry name" value="DPP6 N-terminal domain-like"/>
    <property type="match status" value="1"/>
</dbReference>
<organism evidence="4 5">
    <name type="scientific">Dyella japonica</name>
    <dbReference type="NCBI Taxonomy" id="231455"/>
    <lineage>
        <taxon>Bacteria</taxon>
        <taxon>Pseudomonadati</taxon>
        <taxon>Pseudomonadota</taxon>
        <taxon>Gammaproteobacteria</taxon>
        <taxon>Lysobacterales</taxon>
        <taxon>Rhodanobacteraceae</taxon>
        <taxon>Dyella</taxon>
    </lineage>
</organism>
<evidence type="ECO:0000256" key="1">
    <source>
        <dbReference type="SAM" id="SignalP"/>
    </source>
</evidence>
<gene>
    <name evidence="4" type="ORF">ABIC75_003601</name>
</gene>
<feature type="domain" description="Peptidase S9 prolyl oligopeptidase catalytic" evidence="2">
    <location>
        <begin position="541"/>
        <end position="736"/>
    </location>
</feature>
<dbReference type="InterPro" id="IPR050278">
    <property type="entry name" value="Serine_Prot_S9B/DPPIV"/>
</dbReference>
<dbReference type="InterPro" id="IPR029058">
    <property type="entry name" value="AB_hydrolase_fold"/>
</dbReference>
<evidence type="ECO:0000313" key="4">
    <source>
        <dbReference type="EMBL" id="MET3653864.1"/>
    </source>
</evidence>
<dbReference type="Gene3D" id="3.40.50.1820">
    <property type="entry name" value="alpha/beta hydrolase"/>
    <property type="match status" value="1"/>
</dbReference>
<dbReference type="InterPro" id="IPR001375">
    <property type="entry name" value="Peptidase_S9_cat"/>
</dbReference>
<feature type="domain" description="Dipeptidylpeptidase IV N-terminal" evidence="3">
    <location>
        <begin position="115"/>
        <end position="451"/>
    </location>
</feature>
<dbReference type="Gene3D" id="2.140.10.30">
    <property type="entry name" value="Dipeptidylpeptidase IV, N-terminal domain"/>
    <property type="match status" value="1"/>
</dbReference>
<keyword evidence="4" id="KW-0378">Hydrolase</keyword>
<evidence type="ECO:0000259" key="2">
    <source>
        <dbReference type="Pfam" id="PF00326"/>
    </source>
</evidence>
<protein>
    <submittedName>
        <fullName evidence="4">Dipeptidyl-peptidase-4</fullName>
        <ecNumber evidence="4">3.4.14.5</ecNumber>
    </submittedName>
</protein>